<evidence type="ECO:0000313" key="4">
    <source>
        <dbReference type="EMBL" id="KAL3759908.1"/>
    </source>
</evidence>
<keyword evidence="5" id="KW-1185">Reference proteome</keyword>
<reference evidence="4 5" key="1">
    <citation type="submission" date="2024-10" db="EMBL/GenBank/DDBJ databases">
        <title>Updated reference genomes for cyclostephanoid diatoms.</title>
        <authorList>
            <person name="Roberts W.R."/>
            <person name="Alverson A.J."/>
        </authorList>
    </citation>
    <scope>NUCLEOTIDE SEQUENCE [LARGE SCALE GENOMIC DNA]</scope>
    <source>
        <strain evidence="4 5">AJA232-27</strain>
    </source>
</reference>
<protein>
    <recommendedName>
        <fullName evidence="3">Letm1 RBD domain-containing protein</fullName>
    </recommendedName>
</protein>
<dbReference type="EMBL" id="JALLBG020000196">
    <property type="protein sequence ID" value="KAL3759908.1"/>
    <property type="molecule type" value="Genomic_DNA"/>
</dbReference>
<evidence type="ECO:0000256" key="2">
    <source>
        <dbReference type="SAM" id="Phobius"/>
    </source>
</evidence>
<proteinExistence type="predicted"/>
<name>A0ABD3MAH6_9STRA</name>
<keyword evidence="2" id="KW-0472">Membrane</keyword>
<dbReference type="Pfam" id="PF07766">
    <property type="entry name" value="LETM1_RBD"/>
    <property type="match status" value="1"/>
</dbReference>
<feature type="compositionally biased region" description="Low complexity" evidence="1">
    <location>
        <begin position="57"/>
        <end position="74"/>
    </location>
</feature>
<sequence length="565" mass="64269">MWRRINYHSCSSHKICTSIERTVSFSRCGNQYHRHSLLPTTARCRHSNSNDDITLESSASPSTSSKSSTSPSSSTIQIATSIVQPLHSLLHKIQQFQNGLSRLKFDYLRSIYIQDAELTRQHLQRKIRSNYEQYRQRILHSTRHGGIVGRHGVHLPGNQTSISSNSSSLKIIAYPEQEKKNQASPIISNNSNFGNNSLILHHHQNDHHNKQLPLSKQHSSLDRRSQEHLRALTRDLQTTLPTVAAFLFIPFFGYAFLILGMMFPRVLLSRQFHTTEQRWEFAMVEYSQRQTWFDRLNTDFWGGCMRQMPKLRLVSCHSKEKKEKDHMKNMDTEDVECIERTVVGQHDESILLPFLEPLTYVEMDAAGPVFDKQSMRRLYNLCRHNFSSSSSGGGGGGRERYSILDHLQSTHLHSIALANNLATTVALPPTLAPLVLQTCVPSIYLKRRLIALAQDIILDDIALIQEGTISSECMGLTDEEVLEACWIRGLPMGKEGEVHMLRRLLKHHLQMMESIMACSVGGSARGGRSPTLCSKGELARDRILILLVLHLASIRYSMRVLRECI</sequence>
<dbReference type="AlphaFoldDB" id="A0ABD3MAH6"/>
<gene>
    <name evidence="4" type="ORF">ACHAWU_007652</name>
</gene>
<evidence type="ECO:0000256" key="1">
    <source>
        <dbReference type="SAM" id="MobiDB-lite"/>
    </source>
</evidence>
<evidence type="ECO:0000313" key="5">
    <source>
        <dbReference type="Proteomes" id="UP001530293"/>
    </source>
</evidence>
<dbReference type="InterPro" id="IPR033122">
    <property type="entry name" value="LETM1-like_RBD"/>
</dbReference>
<keyword evidence="2" id="KW-1133">Transmembrane helix</keyword>
<feature type="domain" description="Letm1 RBD" evidence="3">
    <location>
        <begin position="221"/>
        <end position="328"/>
    </location>
</feature>
<dbReference type="Proteomes" id="UP001530293">
    <property type="component" value="Unassembled WGS sequence"/>
</dbReference>
<evidence type="ECO:0000259" key="3">
    <source>
        <dbReference type="Pfam" id="PF07766"/>
    </source>
</evidence>
<accession>A0ABD3MAH6</accession>
<organism evidence="4 5">
    <name type="scientific">Discostella pseudostelligera</name>
    <dbReference type="NCBI Taxonomy" id="259834"/>
    <lineage>
        <taxon>Eukaryota</taxon>
        <taxon>Sar</taxon>
        <taxon>Stramenopiles</taxon>
        <taxon>Ochrophyta</taxon>
        <taxon>Bacillariophyta</taxon>
        <taxon>Coscinodiscophyceae</taxon>
        <taxon>Thalassiosirophycidae</taxon>
        <taxon>Stephanodiscales</taxon>
        <taxon>Stephanodiscaceae</taxon>
        <taxon>Discostella</taxon>
    </lineage>
</organism>
<feature type="region of interest" description="Disordered" evidence="1">
    <location>
        <begin position="49"/>
        <end position="74"/>
    </location>
</feature>
<keyword evidence="2" id="KW-0812">Transmembrane</keyword>
<feature type="transmembrane region" description="Helical" evidence="2">
    <location>
        <begin position="243"/>
        <end position="263"/>
    </location>
</feature>
<comment type="caution">
    <text evidence="4">The sequence shown here is derived from an EMBL/GenBank/DDBJ whole genome shotgun (WGS) entry which is preliminary data.</text>
</comment>